<reference evidence="2 3" key="2">
    <citation type="submission" date="2020-11" db="EMBL/GenBank/DDBJ databases">
        <title>Sulfur oxidizing isolate from Hospital Hole Sinkhole.</title>
        <authorList>
            <person name="Scott K.M."/>
        </authorList>
    </citation>
    <scope>NUCLEOTIDE SEQUENCE [LARGE SCALE GENOMIC DNA]</scope>
    <source>
        <strain evidence="2 3">HH1</strain>
    </source>
</reference>
<proteinExistence type="predicted"/>
<keyword evidence="3" id="KW-1185">Reference proteome</keyword>
<dbReference type="InterPro" id="IPR038186">
    <property type="entry name" value="CHAD_dom_sf"/>
</dbReference>
<dbReference type="RefSeq" id="WP_185978417.1">
    <property type="nucleotide sequence ID" value="NZ_JACBGI020000014.1"/>
</dbReference>
<feature type="domain" description="CHAD" evidence="1">
    <location>
        <begin position="7"/>
        <end position="247"/>
    </location>
</feature>
<dbReference type="SMART" id="SM00880">
    <property type="entry name" value="CHAD"/>
    <property type="match status" value="1"/>
</dbReference>
<evidence type="ECO:0000259" key="1">
    <source>
        <dbReference type="SMART" id="SM00880"/>
    </source>
</evidence>
<name>A0ABS0BWT7_9GAMM</name>
<accession>A0ABS0BWT7</accession>
<reference evidence="2 3" key="1">
    <citation type="submission" date="2020-06" db="EMBL/GenBank/DDBJ databases">
        <authorList>
            <person name="Scott K."/>
        </authorList>
    </citation>
    <scope>NUCLEOTIDE SEQUENCE [LARGE SCALE GENOMIC DNA]</scope>
    <source>
        <strain evidence="2 3">HH1</strain>
    </source>
</reference>
<dbReference type="Gene3D" id="1.40.20.10">
    <property type="entry name" value="CHAD domain"/>
    <property type="match status" value="1"/>
</dbReference>
<dbReference type="EMBL" id="JACBGI020000014">
    <property type="protein sequence ID" value="MBF6058272.1"/>
    <property type="molecule type" value="Genomic_DNA"/>
</dbReference>
<dbReference type="Pfam" id="PF05235">
    <property type="entry name" value="CHAD"/>
    <property type="match status" value="1"/>
</dbReference>
<comment type="caution">
    <text evidence="2">The sequence shown here is derived from an EMBL/GenBank/DDBJ whole genome shotgun (WGS) entry which is preliminary data.</text>
</comment>
<dbReference type="PANTHER" id="PTHR39339:SF1">
    <property type="entry name" value="CHAD DOMAIN-CONTAINING PROTEIN"/>
    <property type="match status" value="1"/>
</dbReference>
<protein>
    <submittedName>
        <fullName evidence="2">CHAD domain-containing protein</fullName>
    </submittedName>
</protein>
<evidence type="ECO:0000313" key="3">
    <source>
        <dbReference type="Proteomes" id="UP001193680"/>
    </source>
</evidence>
<evidence type="ECO:0000313" key="2">
    <source>
        <dbReference type="EMBL" id="MBF6058272.1"/>
    </source>
</evidence>
<dbReference type="Proteomes" id="UP001193680">
    <property type="component" value="Unassembled WGS sequence"/>
</dbReference>
<gene>
    <name evidence="2" type="ORF">H8792_007950</name>
</gene>
<dbReference type="PANTHER" id="PTHR39339">
    <property type="entry name" value="SLR1444 PROTEIN"/>
    <property type="match status" value="1"/>
</dbReference>
<organism evidence="2 3">
    <name type="scientific">Thiomicrorhabdus heinhorstiae</name>
    <dbReference type="NCBI Taxonomy" id="2748010"/>
    <lineage>
        <taxon>Bacteria</taxon>
        <taxon>Pseudomonadati</taxon>
        <taxon>Pseudomonadota</taxon>
        <taxon>Gammaproteobacteria</taxon>
        <taxon>Thiotrichales</taxon>
        <taxon>Piscirickettsiaceae</taxon>
        <taxon>Thiomicrorhabdus</taxon>
    </lineage>
</organism>
<dbReference type="InterPro" id="IPR007899">
    <property type="entry name" value="CHAD_dom"/>
</dbReference>
<sequence length="256" mass="30297">MRNDFSVLKQTYFSDPREIENLHSLRVLLRKILSIEELQQEGNTNLDALKTLIKLSNPLRDLDVFEHQCIAELFEQEEDRLQIINAVERYRQNFLPEFEQALISFPEESVPELAVQKAGTSAEGTAILSEKTVEEKIRPFHKEFAKLVKSILREPHSDAALHKFRLQIKKLRYDFEHCINLQQESDKRDRKLLKRLRRLQTLLGDINDRRQWRKWLKKLQGEVSESVYEEGVRSLKKQSKFLRHALFVKLTKYAKG</sequence>